<evidence type="ECO:0000313" key="4">
    <source>
        <dbReference type="EMBL" id="QPQ93355.1"/>
    </source>
</evidence>
<evidence type="ECO:0000256" key="1">
    <source>
        <dbReference type="ARBA" id="ARBA00006432"/>
    </source>
</evidence>
<dbReference type="Gene3D" id="3.40.50.12780">
    <property type="entry name" value="N-terminal domain of ligase-like"/>
    <property type="match status" value="1"/>
</dbReference>
<keyword evidence="2 4" id="KW-0436">Ligase</keyword>
<reference evidence="5" key="2">
    <citation type="submission" date="2022-06" db="EMBL/GenBank/DDBJ databases">
        <title>Draft genome sequence of Burkholderia glumae strain GR20004 isolated from rice panicle showing bacterial panicle blight.</title>
        <authorList>
            <person name="Choi S.Y."/>
            <person name="Lee Y.H."/>
        </authorList>
    </citation>
    <scope>NUCLEOTIDE SEQUENCE</scope>
    <source>
        <strain evidence="5">GR20004</strain>
    </source>
</reference>
<reference evidence="4 6" key="1">
    <citation type="submission" date="2020-12" db="EMBL/GenBank/DDBJ databases">
        <title>FDA dAtabase for Regulatory Grade micrObial Sequences (FDA-ARGOS): Supporting development and validation of Infectious Disease Dx tests.</title>
        <authorList>
            <person name="Minogue T."/>
            <person name="Wolcott M."/>
            <person name="Wasieloski L."/>
            <person name="Aguilar W."/>
            <person name="Moore D."/>
            <person name="Jaissle J."/>
            <person name="Tallon L."/>
            <person name="Sadzewicz L."/>
            <person name="Zhao X."/>
            <person name="Boylan J."/>
            <person name="Ott S."/>
            <person name="Bowen H."/>
            <person name="Vavikolanu K."/>
            <person name="Mehta A."/>
            <person name="Aluvathingal J."/>
            <person name="Nadendla S."/>
            <person name="Yan Y."/>
            <person name="Sichtig H."/>
        </authorList>
    </citation>
    <scope>NUCLEOTIDE SEQUENCE [LARGE SCALE GENOMIC DNA]</scope>
    <source>
        <strain evidence="4 6">FDAARGOS_949</strain>
    </source>
</reference>
<evidence type="ECO:0000313" key="5">
    <source>
        <dbReference type="EMBL" id="USS47521.1"/>
    </source>
</evidence>
<dbReference type="PANTHER" id="PTHR43201">
    <property type="entry name" value="ACYL-COA SYNTHETASE"/>
    <property type="match status" value="1"/>
</dbReference>
<dbReference type="Pfam" id="PF00501">
    <property type="entry name" value="AMP-binding"/>
    <property type="match status" value="1"/>
</dbReference>
<accession>A0AAQ0BU92</accession>
<dbReference type="PANTHER" id="PTHR43201:SF5">
    <property type="entry name" value="MEDIUM-CHAIN ACYL-COA LIGASE ACSF2, MITOCHONDRIAL"/>
    <property type="match status" value="1"/>
</dbReference>
<dbReference type="Gene3D" id="3.30.300.30">
    <property type="match status" value="1"/>
</dbReference>
<name>A0AAQ0BU92_BURGL</name>
<dbReference type="RefSeq" id="WP_158335152.1">
    <property type="nucleotide sequence ID" value="NZ_CP021074.1"/>
</dbReference>
<feature type="domain" description="AMP-dependent synthetase/ligase" evidence="3">
    <location>
        <begin position="29"/>
        <end position="391"/>
    </location>
</feature>
<dbReference type="EMBL" id="CP099587">
    <property type="protein sequence ID" value="USS47521.1"/>
    <property type="molecule type" value="Genomic_DNA"/>
</dbReference>
<protein>
    <submittedName>
        <fullName evidence="4">Acyl--CoA ligase</fullName>
    </submittedName>
</protein>
<dbReference type="PROSITE" id="PS00455">
    <property type="entry name" value="AMP_BINDING"/>
    <property type="match status" value="1"/>
</dbReference>
<sequence>MNRDPWCYRGKRLTERIIQLTTLPTVIDRHAAGEGMDRPALTWYVDQARTTHWTYREMIADIHCLAAELALHHRVSRGDRVMVISANCPEAYLTYLAILYIGAIAVPVNNVESTRNLQYIAGQVQPVLTVTGLGVGADLLVAIDASRIGTEELLANARARGAASMPSPAVEPDDLAVLLFTSGTTSSPKGVRLSHYNILVNAEGLRIAHALDVNQHHLCILPLFHANAFGFSMIGSVYAGCHTVLCNRFSGQGLWEIASREQINILSAVPEIIRLLGSRRSKPELSPDFRYVVSAAAPLSRTDAASFEKNLGIPIHQGYGLSECTNFAATTPASIDPIVRRRLMNEWNVPSIGPALFGTELKIARRDGSPADQGEEGEILIRGHNVMSGYWRADEETSLAFADGWLHSGDLGFFVQVEEVPYFFVTGRLKEIILRRGDSISPRAVEAELAALSHVGRFAACGFRNEWAGEEIGVYVFTDDIDHALAEVRAIVERCSPRYRPGVVMVGARTIPATVTGKIQRRQLASRFGVFAAAALGGKPRVVADEATGGNG</sequence>
<proteinExistence type="inferred from homology"/>
<dbReference type="InterPro" id="IPR020845">
    <property type="entry name" value="AMP-binding_CS"/>
</dbReference>
<dbReference type="InterPro" id="IPR000873">
    <property type="entry name" value="AMP-dep_synth/lig_dom"/>
</dbReference>
<keyword evidence="7" id="KW-1185">Reference proteome</keyword>
<evidence type="ECO:0000256" key="2">
    <source>
        <dbReference type="ARBA" id="ARBA00022598"/>
    </source>
</evidence>
<evidence type="ECO:0000259" key="3">
    <source>
        <dbReference type="Pfam" id="PF00501"/>
    </source>
</evidence>
<organism evidence="4 6">
    <name type="scientific">Burkholderia glumae</name>
    <name type="common">Pseudomonas glumae</name>
    <dbReference type="NCBI Taxonomy" id="337"/>
    <lineage>
        <taxon>Bacteria</taxon>
        <taxon>Pseudomonadati</taxon>
        <taxon>Pseudomonadota</taxon>
        <taxon>Betaproteobacteria</taxon>
        <taxon>Burkholderiales</taxon>
        <taxon>Burkholderiaceae</taxon>
        <taxon>Burkholderia</taxon>
    </lineage>
</organism>
<dbReference type="Proteomes" id="UP000594892">
    <property type="component" value="Chromosome 2"/>
</dbReference>
<dbReference type="InterPro" id="IPR042099">
    <property type="entry name" value="ANL_N_sf"/>
</dbReference>
<comment type="similarity">
    <text evidence="1">Belongs to the ATP-dependent AMP-binding enzyme family.</text>
</comment>
<dbReference type="AlphaFoldDB" id="A0AAQ0BU92"/>
<dbReference type="EMBL" id="CP065601">
    <property type="protein sequence ID" value="QPQ93355.1"/>
    <property type="molecule type" value="Genomic_DNA"/>
</dbReference>
<dbReference type="InterPro" id="IPR045851">
    <property type="entry name" value="AMP-bd_C_sf"/>
</dbReference>
<dbReference type="GO" id="GO:0031956">
    <property type="term" value="F:medium-chain fatty acid-CoA ligase activity"/>
    <property type="evidence" value="ECO:0007669"/>
    <property type="project" value="TreeGrafter"/>
</dbReference>
<evidence type="ECO:0000313" key="7">
    <source>
        <dbReference type="Proteomes" id="UP001056386"/>
    </source>
</evidence>
<gene>
    <name evidence="4" type="ORF">I6H06_13920</name>
    <name evidence="5" type="ORF">NFI99_22090</name>
</gene>
<evidence type="ECO:0000313" key="6">
    <source>
        <dbReference type="Proteomes" id="UP000594892"/>
    </source>
</evidence>
<dbReference type="GO" id="GO:0006631">
    <property type="term" value="P:fatty acid metabolic process"/>
    <property type="evidence" value="ECO:0007669"/>
    <property type="project" value="TreeGrafter"/>
</dbReference>
<dbReference type="GeneID" id="45698171"/>
<dbReference type="SUPFAM" id="SSF56801">
    <property type="entry name" value="Acetyl-CoA synthetase-like"/>
    <property type="match status" value="1"/>
</dbReference>
<dbReference type="Proteomes" id="UP001056386">
    <property type="component" value="Chromosome 1"/>
</dbReference>